<evidence type="ECO:0000313" key="8">
    <source>
        <dbReference type="Proteomes" id="UP000294937"/>
    </source>
</evidence>
<dbReference type="Gene3D" id="1.20.1260.10">
    <property type="match status" value="1"/>
</dbReference>
<feature type="domain" description="Ferritin-like diiron" evidence="6">
    <location>
        <begin position="2"/>
        <end position="143"/>
    </location>
</feature>
<keyword evidence="4" id="KW-0408">Iron</keyword>
<protein>
    <submittedName>
        <fullName evidence="7">Bacterioferritin</fullName>
    </submittedName>
</protein>
<comment type="caution">
    <text evidence="7">The sequence shown here is derived from an EMBL/GenBank/DDBJ whole genome shotgun (WGS) entry which is preliminary data.</text>
</comment>
<dbReference type="SUPFAM" id="SSF47240">
    <property type="entry name" value="Ferritin-like"/>
    <property type="match status" value="1"/>
</dbReference>
<keyword evidence="2" id="KW-0349">Heme</keyword>
<keyword evidence="8" id="KW-1185">Reference proteome</keyword>
<sequence>MDPQMKNLIDGLNEDLSYELTAVHQYIYNAAVVSGLARLTLKDFFLNEANDEMTHSQYLSEKIASLGGEPKVESKPISSLRNVKEMLEATLQAEIDTIQRYTQRIEQAEAVRDLELKIKLEDFIADETKHKEEIQRLLADPRL</sequence>
<reference evidence="7 8" key="1">
    <citation type="submission" date="2019-03" db="EMBL/GenBank/DDBJ databases">
        <title>Genomic Encyclopedia of Type Strains, Phase IV (KMG-IV): sequencing the most valuable type-strain genomes for metagenomic binning, comparative biology and taxonomic classification.</title>
        <authorList>
            <person name="Goeker M."/>
        </authorList>
    </citation>
    <scope>NUCLEOTIDE SEQUENCE [LARGE SCALE GENOMIC DNA]</scope>
    <source>
        <strain evidence="7 8">DSM 45707</strain>
    </source>
</reference>
<dbReference type="InterPro" id="IPR009078">
    <property type="entry name" value="Ferritin-like_SF"/>
</dbReference>
<evidence type="ECO:0000256" key="2">
    <source>
        <dbReference type="ARBA" id="ARBA00022617"/>
    </source>
</evidence>
<dbReference type="OrthoDB" id="9792238at2"/>
<gene>
    <name evidence="7" type="ORF">EDD58_103330</name>
</gene>
<evidence type="ECO:0000313" key="7">
    <source>
        <dbReference type="EMBL" id="TCS94906.1"/>
    </source>
</evidence>
<dbReference type="RefSeq" id="WP_131924285.1">
    <property type="nucleotide sequence ID" value="NZ_SMAG01000003.1"/>
</dbReference>
<dbReference type="GO" id="GO:0020037">
    <property type="term" value="F:heme binding"/>
    <property type="evidence" value="ECO:0007669"/>
    <property type="project" value="TreeGrafter"/>
</dbReference>
<dbReference type="Proteomes" id="UP000294937">
    <property type="component" value="Unassembled WGS sequence"/>
</dbReference>
<evidence type="ECO:0000259" key="6">
    <source>
        <dbReference type="PROSITE" id="PS50905"/>
    </source>
</evidence>
<dbReference type="EMBL" id="SMAG01000003">
    <property type="protein sequence ID" value="TCS94906.1"/>
    <property type="molecule type" value="Genomic_DNA"/>
</dbReference>
<organism evidence="7 8">
    <name type="scientific">Hazenella coriacea</name>
    <dbReference type="NCBI Taxonomy" id="1179467"/>
    <lineage>
        <taxon>Bacteria</taxon>
        <taxon>Bacillati</taxon>
        <taxon>Bacillota</taxon>
        <taxon>Bacilli</taxon>
        <taxon>Bacillales</taxon>
        <taxon>Thermoactinomycetaceae</taxon>
        <taxon>Hazenella</taxon>
    </lineage>
</organism>
<dbReference type="PROSITE" id="PS50905">
    <property type="entry name" value="FERRITIN_LIKE"/>
    <property type="match status" value="1"/>
</dbReference>
<dbReference type="GO" id="GO:0005829">
    <property type="term" value="C:cytosol"/>
    <property type="evidence" value="ECO:0007669"/>
    <property type="project" value="TreeGrafter"/>
</dbReference>
<evidence type="ECO:0000256" key="1">
    <source>
        <dbReference type="ARBA" id="ARBA00022434"/>
    </source>
</evidence>
<evidence type="ECO:0000256" key="5">
    <source>
        <dbReference type="SAM" id="Coils"/>
    </source>
</evidence>
<dbReference type="Pfam" id="PF00210">
    <property type="entry name" value="Ferritin"/>
    <property type="match status" value="1"/>
</dbReference>
<dbReference type="GO" id="GO:0004322">
    <property type="term" value="F:ferroxidase activity"/>
    <property type="evidence" value="ECO:0007669"/>
    <property type="project" value="TreeGrafter"/>
</dbReference>
<keyword evidence="1" id="KW-0409">Iron storage</keyword>
<proteinExistence type="predicted"/>
<evidence type="ECO:0000256" key="3">
    <source>
        <dbReference type="ARBA" id="ARBA00022723"/>
    </source>
</evidence>
<dbReference type="GO" id="GO:0006826">
    <property type="term" value="P:iron ion transport"/>
    <property type="evidence" value="ECO:0007669"/>
    <property type="project" value="InterPro"/>
</dbReference>
<accession>A0A4R3LBL4</accession>
<dbReference type="PANTHER" id="PTHR30295">
    <property type="entry name" value="BACTERIOFERRITIN"/>
    <property type="match status" value="1"/>
</dbReference>
<evidence type="ECO:0000256" key="4">
    <source>
        <dbReference type="ARBA" id="ARBA00023004"/>
    </source>
</evidence>
<dbReference type="InterPro" id="IPR012347">
    <property type="entry name" value="Ferritin-like"/>
</dbReference>
<keyword evidence="3" id="KW-0479">Metal-binding</keyword>
<dbReference type="InterPro" id="IPR009040">
    <property type="entry name" value="Ferritin-like_diiron"/>
</dbReference>
<dbReference type="GO" id="GO:0008199">
    <property type="term" value="F:ferric iron binding"/>
    <property type="evidence" value="ECO:0007669"/>
    <property type="project" value="InterPro"/>
</dbReference>
<dbReference type="InterPro" id="IPR008331">
    <property type="entry name" value="Ferritin_DPS_dom"/>
</dbReference>
<keyword evidence="5" id="KW-0175">Coiled coil</keyword>
<dbReference type="InterPro" id="IPR002024">
    <property type="entry name" value="Bacterioferritin"/>
</dbReference>
<dbReference type="PRINTS" id="PR00601">
    <property type="entry name" value="BACFERRITIN"/>
</dbReference>
<dbReference type="AlphaFoldDB" id="A0A4R3LBL4"/>
<feature type="coiled-coil region" evidence="5">
    <location>
        <begin position="84"/>
        <end position="111"/>
    </location>
</feature>
<dbReference type="PANTHER" id="PTHR30295:SF0">
    <property type="entry name" value="BACTERIOFERRITIN"/>
    <property type="match status" value="1"/>
</dbReference>
<dbReference type="GO" id="GO:0006879">
    <property type="term" value="P:intracellular iron ion homeostasis"/>
    <property type="evidence" value="ECO:0007669"/>
    <property type="project" value="UniProtKB-KW"/>
</dbReference>
<name>A0A4R3LBL4_9BACL</name>